<dbReference type="Pfam" id="PF24855">
    <property type="entry name" value="DUF7729"/>
    <property type="match status" value="1"/>
</dbReference>
<dbReference type="InterPro" id="IPR056146">
    <property type="entry name" value="DUF7729"/>
</dbReference>
<dbReference type="HOGENOM" id="CLU_042319_0_0_1"/>
<dbReference type="PANTHER" id="PTHR39460">
    <property type="entry name" value="EXPRESSED PROTEIN"/>
    <property type="match status" value="1"/>
</dbReference>
<name>A0A084GDJ6_PSEDA</name>
<dbReference type="VEuPathDB" id="FungiDB:SAPIO_CDS1699"/>
<dbReference type="OrthoDB" id="2564812at2759"/>
<feature type="domain" description="DUF7729" evidence="2">
    <location>
        <begin position="145"/>
        <end position="355"/>
    </location>
</feature>
<evidence type="ECO:0000256" key="1">
    <source>
        <dbReference type="SAM" id="MobiDB-lite"/>
    </source>
</evidence>
<dbReference type="EMBL" id="JOWA01000077">
    <property type="protein sequence ID" value="KEZ45408.1"/>
    <property type="molecule type" value="Genomic_DNA"/>
</dbReference>
<evidence type="ECO:0000259" key="2">
    <source>
        <dbReference type="Pfam" id="PF24855"/>
    </source>
</evidence>
<reference evidence="3 4" key="1">
    <citation type="journal article" date="2014" name="Genome Announc.">
        <title>Draft genome sequence of the pathogenic fungus Scedosporium apiospermum.</title>
        <authorList>
            <person name="Vandeputte P."/>
            <person name="Ghamrawi S."/>
            <person name="Rechenmann M."/>
            <person name="Iltis A."/>
            <person name="Giraud S."/>
            <person name="Fleury M."/>
            <person name="Thornton C."/>
            <person name="Delhaes L."/>
            <person name="Meyer W."/>
            <person name="Papon N."/>
            <person name="Bouchara J.P."/>
        </authorList>
    </citation>
    <scope>NUCLEOTIDE SEQUENCE [LARGE SCALE GENOMIC DNA]</scope>
    <source>
        <strain evidence="3 4">IHEM 14462</strain>
    </source>
</reference>
<dbReference type="RefSeq" id="XP_016645207.1">
    <property type="nucleotide sequence ID" value="XM_016784910.1"/>
</dbReference>
<dbReference type="PANTHER" id="PTHR39460:SF1">
    <property type="entry name" value="C6 TRANSCRIPTION FACTOR"/>
    <property type="match status" value="1"/>
</dbReference>
<gene>
    <name evidence="3" type="ORF">SAPIO_CDS1699</name>
</gene>
<dbReference type="Proteomes" id="UP000028545">
    <property type="component" value="Unassembled WGS sequence"/>
</dbReference>
<keyword evidence="4" id="KW-1185">Reference proteome</keyword>
<comment type="caution">
    <text evidence="3">The sequence shown here is derived from an EMBL/GenBank/DDBJ whole genome shotgun (WGS) entry which is preliminary data.</text>
</comment>
<feature type="region of interest" description="Disordered" evidence="1">
    <location>
        <begin position="1"/>
        <end position="22"/>
    </location>
</feature>
<feature type="compositionally biased region" description="Low complexity" evidence="1">
    <location>
        <begin position="101"/>
        <end position="143"/>
    </location>
</feature>
<protein>
    <submittedName>
        <fullName evidence="3">C6 transcription factor</fullName>
    </submittedName>
</protein>
<evidence type="ECO:0000313" key="3">
    <source>
        <dbReference type="EMBL" id="KEZ45408.1"/>
    </source>
</evidence>
<proteinExistence type="predicted"/>
<dbReference type="GeneID" id="27720771"/>
<feature type="region of interest" description="Disordered" evidence="1">
    <location>
        <begin position="91"/>
        <end position="153"/>
    </location>
</feature>
<dbReference type="OMA" id="WRANTTI"/>
<dbReference type="AlphaFoldDB" id="A0A084GDJ6"/>
<accession>A0A084GDJ6</accession>
<sequence length="387" mass="41511">MAPLIPDSLHTQSRCSSSRLPPSRPRLKLQWLFLLGLAAIFSLSTATTPRVTPADGVAAPTDALIIDNAIPVAVDGGSPLVLADGEIDLRKRQKKDEEESTPAPTTTPSRTARATDDGSSSRISSNAGSTRTGSSSTTTSTTPSPLPSPFDSGIDFNFTSNGGKSCPKFLNDLLTDETFKGCYPVSLMLETSRSWFEATKELPSIVRVLDAACSADVDFCTTFLKDKAKELISDENCSQEYNSGQPNIMQAYVGLRAYNVLYKATCLRDEENDDMYCFANAVTNTSTPANAYFYYLPLNKALPQAANPACSKCLQDTMAIYQAAAAYRKQAIANTYVAAAETLNSICGPQFANDTLPAEIQDAAGRFAISSLAVSTAVFAVVFTWLL</sequence>
<dbReference type="KEGG" id="sapo:SAPIO_CDS1699"/>
<organism evidence="3 4">
    <name type="scientific">Pseudallescheria apiosperma</name>
    <name type="common">Scedosporium apiospermum</name>
    <dbReference type="NCBI Taxonomy" id="563466"/>
    <lineage>
        <taxon>Eukaryota</taxon>
        <taxon>Fungi</taxon>
        <taxon>Dikarya</taxon>
        <taxon>Ascomycota</taxon>
        <taxon>Pezizomycotina</taxon>
        <taxon>Sordariomycetes</taxon>
        <taxon>Hypocreomycetidae</taxon>
        <taxon>Microascales</taxon>
        <taxon>Microascaceae</taxon>
        <taxon>Scedosporium</taxon>
    </lineage>
</organism>
<evidence type="ECO:0000313" key="4">
    <source>
        <dbReference type="Proteomes" id="UP000028545"/>
    </source>
</evidence>